<dbReference type="AlphaFoldDB" id="A0A4U8Z4L8"/>
<dbReference type="EC" id="2.3.1.-" evidence="3"/>
<keyword evidence="1" id="KW-1133">Transmembrane helix</keyword>
<dbReference type="EMBL" id="LR536450">
    <property type="protein sequence ID" value="VFU10393.1"/>
    <property type="molecule type" value="Genomic_DNA"/>
</dbReference>
<accession>A0A4U8Z4L8</accession>
<feature type="transmembrane region" description="Helical" evidence="1">
    <location>
        <begin position="250"/>
        <end position="268"/>
    </location>
</feature>
<feature type="transmembrane region" description="Helical" evidence="1">
    <location>
        <begin position="305"/>
        <end position="324"/>
    </location>
</feature>
<dbReference type="InterPro" id="IPR050879">
    <property type="entry name" value="Acyltransferase_3"/>
</dbReference>
<feature type="transmembrane region" description="Helical" evidence="1">
    <location>
        <begin position="344"/>
        <end position="368"/>
    </location>
</feature>
<feature type="transmembrane region" description="Helical" evidence="1">
    <location>
        <begin position="89"/>
        <end position="107"/>
    </location>
</feature>
<gene>
    <name evidence="3" type="ORF">MTUNDRAET4_3506</name>
</gene>
<keyword evidence="1" id="KW-0812">Transmembrane</keyword>
<organism evidence="3 4">
    <name type="scientific">Methylocella tundrae</name>
    <dbReference type="NCBI Taxonomy" id="227605"/>
    <lineage>
        <taxon>Bacteria</taxon>
        <taxon>Pseudomonadati</taxon>
        <taxon>Pseudomonadota</taxon>
        <taxon>Alphaproteobacteria</taxon>
        <taxon>Hyphomicrobiales</taxon>
        <taxon>Beijerinckiaceae</taxon>
        <taxon>Methylocella</taxon>
    </lineage>
</organism>
<sequence length="398" mass="43659">MALPNEEKGHVHYIDALRGLAFFLVFWFHASKSIENLPNLLGDILGRGFSGVQLFFVVSALTLFNSMTNRTKNDAAPLRAYFIRRLCRVAPMFWCAIVLYAVVLGFGPRWGAPNGLETHDIAVASLFLHGFDPDALNSVVPGGWSVAVEMQFYLLLPLIFAWARTLKRAVPLFVLSLLIAIAASPAIKGLGSWLLPSEPPGLMSQFAYFSLPTQLPVFFCGIILGLLMGAERAKLRRIEACLPAGPRRRAGIAVALVVLICLPMRWTGRVEMIAGIPGHIGYGVAYALLVYALATFPFKGLVNPFFCYAGKISYSGYLLHIFVIDKAQEFLLGFPQFEALSPQVRLALLGFPALGLTMLLATITYWCVERPGVERGRRFIRKLFGPSLAAPARVAAVA</sequence>
<evidence type="ECO:0000256" key="1">
    <source>
        <dbReference type="SAM" id="Phobius"/>
    </source>
</evidence>
<feature type="transmembrane region" description="Helical" evidence="1">
    <location>
        <begin position="207"/>
        <end position="229"/>
    </location>
</feature>
<reference evidence="3 4" key="1">
    <citation type="submission" date="2019-03" db="EMBL/GenBank/DDBJ databases">
        <authorList>
            <person name="Kox A.R. M."/>
        </authorList>
    </citation>
    <scope>NUCLEOTIDE SEQUENCE [LARGE SCALE GENOMIC DNA]</scope>
    <source>
        <strain evidence="3">MTUNDRAET4 annotated genome</strain>
    </source>
</reference>
<proteinExistence type="predicted"/>
<dbReference type="PANTHER" id="PTHR23028">
    <property type="entry name" value="ACETYLTRANSFERASE"/>
    <property type="match status" value="1"/>
</dbReference>
<feature type="transmembrane region" description="Helical" evidence="1">
    <location>
        <begin position="169"/>
        <end position="187"/>
    </location>
</feature>
<feature type="transmembrane region" description="Helical" evidence="1">
    <location>
        <begin position="50"/>
        <end position="68"/>
    </location>
</feature>
<protein>
    <submittedName>
        <fullName evidence="3">Putative O-acetyltransferase OatA</fullName>
        <ecNumber evidence="3">2.3.1.-</ecNumber>
    </submittedName>
</protein>
<dbReference type="PANTHER" id="PTHR23028:SF53">
    <property type="entry name" value="ACYL_TRANSF_3 DOMAIN-CONTAINING PROTEIN"/>
    <property type="match status" value="1"/>
</dbReference>
<dbReference type="Pfam" id="PF01757">
    <property type="entry name" value="Acyl_transf_3"/>
    <property type="match status" value="1"/>
</dbReference>
<dbReference type="GO" id="GO:0009103">
    <property type="term" value="P:lipopolysaccharide biosynthetic process"/>
    <property type="evidence" value="ECO:0007669"/>
    <property type="project" value="TreeGrafter"/>
</dbReference>
<dbReference type="GO" id="GO:0016020">
    <property type="term" value="C:membrane"/>
    <property type="evidence" value="ECO:0007669"/>
    <property type="project" value="TreeGrafter"/>
</dbReference>
<feature type="transmembrane region" description="Helical" evidence="1">
    <location>
        <begin position="12"/>
        <end position="30"/>
    </location>
</feature>
<keyword evidence="1" id="KW-0472">Membrane</keyword>
<feature type="transmembrane region" description="Helical" evidence="1">
    <location>
        <begin position="142"/>
        <end position="162"/>
    </location>
</feature>
<keyword evidence="3" id="KW-0808">Transferase</keyword>
<name>A0A4U8Z4L8_METTU</name>
<dbReference type="KEGG" id="mtun:MTUNDRAET4_3506"/>
<dbReference type="GO" id="GO:0016747">
    <property type="term" value="F:acyltransferase activity, transferring groups other than amino-acyl groups"/>
    <property type="evidence" value="ECO:0007669"/>
    <property type="project" value="InterPro"/>
</dbReference>
<dbReference type="InterPro" id="IPR002656">
    <property type="entry name" value="Acyl_transf_3_dom"/>
</dbReference>
<dbReference type="RefSeq" id="WP_166795970.1">
    <property type="nucleotide sequence ID" value="NZ_CP139089.1"/>
</dbReference>
<keyword evidence="3" id="KW-0012">Acyltransferase</keyword>
<feature type="transmembrane region" description="Helical" evidence="1">
    <location>
        <begin position="280"/>
        <end position="298"/>
    </location>
</feature>
<evidence type="ECO:0000313" key="3">
    <source>
        <dbReference type="EMBL" id="VFU10393.1"/>
    </source>
</evidence>
<evidence type="ECO:0000259" key="2">
    <source>
        <dbReference type="Pfam" id="PF01757"/>
    </source>
</evidence>
<dbReference type="Proteomes" id="UP000294360">
    <property type="component" value="Chromosome"/>
</dbReference>
<feature type="domain" description="Acyltransferase 3" evidence="2">
    <location>
        <begin position="12"/>
        <end position="361"/>
    </location>
</feature>
<evidence type="ECO:0000313" key="4">
    <source>
        <dbReference type="Proteomes" id="UP000294360"/>
    </source>
</evidence>